<evidence type="ECO:0000256" key="7">
    <source>
        <dbReference type="ARBA" id="ARBA00023065"/>
    </source>
</evidence>
<keyword evidence="8" id="KW-0472">Membrane</keyword>
<keyword evidence="9" id="KW-0066">ATP synthesis</keyword>
<evidence type="ECO:0000256" key="8">
    <source>
        <dbReference type="ARBA" id="ARBA00023136"/>
    </source>
</evidence>
<evidence type="ECO:0000256" key="4">
    <source>
        <dbReference type="ARBA" id="ARBA00022692"/>
    </source>
</evidence>
<evidence type="ECO:0000256" key="6">
    <source>
        <dbReference type="ARBA" id="ARBA00022989"/>
    </source>
</evidence>
<dbReference type="GO" id="GO:0015078">
    <property type="term" value="F:proton transmembrane transporter activity"/>
    <property type="evidence" value="ECO:0007669"/>
    <property type="project" value="InterPro"/>
</dbReference>
<keyword evidence="6" id="KW-1133">Transmembrane helix</keyword>
<evidence type="ECO:0000256" key="9">
    <source>
        <dbReference type="ARBA" id="ARBA00023310"/>
    </source>
</evidence>
<accession>A0A386AWS8</accession>
<keyword evidence="5 11" id="KW-0375">Hydrogen ion transport</keyword>
<dbReference type="InterPro" id="IPR002146">
    <property type="entry name" value="ATP_synth_b/b'su_bac/chlpt"/>
</dbReference>
<organism evidence="13">
    <name type="scientific">Dichotomosiphon tuberosus</name>
    <dbReference type="NCBI Taxonomy" id="118263"/>
    <lineage>
        <taxon>Eukaryota</taxon>
        <taxon>Viridiplantae</taxon>
        <taxon>Chlorophyta</taxon>
        <taxon>core chlorophytes</taxon>
        <taxon>Ulvophyceae</taxon>
        <taxon>TCBD clade</taxon>
        <taxon>Bryopsidales</taxon>
        <taxon>Halimedineae</taxon>
        <taxon>Dichotomosiphonaceae</taxon>
        <taxon>Dichotomosiphon</taxon>
    </lineage>
</organism>
<evidence type="ECO:0000256" key="1">
    <source>
        <dbReference type="ARBA" id="ARBA00004167"/>
    </source>
</evidence>
<keyword evidence="2 11" id="KW-0813">Transport</keyword>
<protein>
    <submittedName>
        <fullName evidence="13">ATP synthase CF0 subunit I</fullName>
    </submittedName>
</protein>
<dbReference type="Pfam" id="PF00430">
    <property type="entry name" value="ATP-synt_B"/>
    <property type="match status" value="1"/>
</dbReference>
<evidence type="ECO:0000256" key="10">
    <source>
        <dbReference type="ARBA" id="ARBA00025198"/>
    </source>
</evidence>
<comment type="subcellular location">
    <subcellularLocation>
        <location evidence="1">Membrane</location>
        <topology evidence="1">Single-pass membrane protein</topology>
    </subcellularLocation>
</comment>
<name>A0A386AWS8_9CHLO</name>
<gene>
    <name evidence="13" type="primary">atpF</name>
</gene>
<dbReference type="PANTHER" id="PTHR34264:SF3">
    <property type="entry name" value="ATP SYNTHASE SUBUNIT B, CHLOROPLASTIC"/>
    <property type="match status" value="1"/>
</dbReference>
<keyword evidence="13" id="KW-0150">Chloroplast</keyword>
<evidence type="ECO:0000256" key="3">
    <source>
        <dbReference type="ARBA" id="ARBA00022547"/>
    </source>
</evidence>
<dbReference type="AlphaFoldDB" id="A0A386AWS8"/>
<sequence length="179" mass="20821">MTQIIPLFELSQNWGINTNIFETNIINLASDHKVVFFIGIVIIIIGDTFKSLLLKRKESILLNLKEAETRAENVNKLVLNAKNKLEEAINKTKEIDLETITLAQNEKIKFKNEINNNIKQLKKLKELTISLKKQKVKNQISKKIIILTLDNINQKLKVRCDKNFQNSINNFYITLFRKL</sequence>
<dbReference type="GO" id="GO:0045259">
    <property type="term" value="C:proton-transporting ATP synthase complex"/>
    <property type="evidence" value="ECO:0007669"/>
    <property type="project" value="UniProtKB-KW"/>
</dbReference>
<comment type="function">
    <text evidence="10">F(1)F(0) ATP synthase produces ATP from ADP in the presence of a proton or sodium gradient. F-type ATPases consist of two structural domains, F(1) containing the extramembraneous catalytic core and F(0) containing the membrane proton channel, linked together by a central stalk and a peripheral stalk. During catalysis, ATP synthesis in the catalytic domain of F(1) is coupled via a rotary mechanism of the central stalk subunits to proton translocation.</text>
</comment>
<dbReference type="PANTHER" id="PTHR34264">
    <property type="entry name" value="ATP SYNTHASE SUBUNIT B, CHLOROPLASTIC"/>
    <property type="match status" value="1"/>
</dbReference>
<keyword evidence="7 11" id="KW-0406">Ion transport</keyword>
<evidence type="ECO:0000256" key="11">
    <source>
        <dbReference type="RuleBase" id="RU003848"/>
    </source>
</evidence>
<proteinExistence type="inferred from homology"/>
<evidence type="ECO:0000256" key="12">
    <source>
        <dbReference type="SAM" id="Coils"/>
    </source>
</evidence>
<evidence type="ECO:0000313" key="13">
    <source>
        <dbReference type="EMBL" id="AYC63806.1"/>
    </source>
</evidence>
<reference evidence="13" key="1">
    <citation type="submission" date="2018-07" db="EMBL/GenBank/DDBJ databases">
        <authorList>
            <person name="Quirk P.G."/>
            <person name="Krulwich T.A."/>
        </authorList>
    </citation>
    <scope>NUCLEOTIDE SEQUENCE</scope>
</reference>
<geneLocation type="chloroplast" evidence="13"/>
<keyword evidence="13" id="KW-0934">Plastid</keyword>
<feature type="coiled-coil region" evidence="12">
    <location>
        <begin position="57"/>
        <end position="127"/>
    </location>
</feature>
<comment type="similarity">
    <text evidence="11">Belongs to the ATPase B chain family.</text>
</comment>
<keyword evidence="4 11" id="KW-0812">Transmembrane</keyword>
<dbReference type="GO" id="GO:0015986">
    <property type="term" value="P:proton motive force-driven ATP synthesis"/>
    <property type="evidence" value="ECO:0007669"/>
    <property type="project" value="InterPro"/>
</dbReference>
<evidence type="ECO:0000256" key="2">
    <source>
        <dbReference type="ARBA" id="ARBA00022448"/>
    </source>
</evidence>
<evidence type="ECO:0000256" key="5">
    <source>
        <dbReference type="ARBA" id="ARBA00022781"/>
    </source>
</evidence>
<dbReference type="EMBL" id="MH591080">
    <property type="protein sequence ID" value="AYC63806.1"/>
    <property type="molecule type" value="Genomic_DNA"/>
</dbReference>
<reference evidence="13" key="2">
    <citation type="journal article" date="2019" name="Mol. Phylogenet. Evol.">
        <title>Reassessment of the classification of bryopsidales (chlorophyta) based on chloroplast phylogenomic analyses.</title>
        <authorList>
            <person name="Cremen M.C."/>
            <person name="Leliaert F."/>
            <person name="West J."/>
            <person name="Lam D.W."/>
            <person name="Shimada S."/>
            <person name="Lopez-Bautista J.M."/>
            <person name="Verbruggen H."/>
        </authorList>
    </citation>
    <scope>NUCLEOTIDE SEQUENCE</scope>
</reference>
<keyword evidence="12" id="KW-0175">Coiled coil</keyword>
<keyword evidence="3 11" id="KW-0138">CF(0)</keyword>